<keyword evidence="4" id="KW-0547">Nucleotide-binding</keyword>
<keyword evidence="12" id="KW-1185">Reference proteome</keyword>
<name>A0AA88XJG5_PINIB</name>
<evidence type="ECO:0000313" key="11">
    <source>
        <dbReference type="EMBL" id="KAK3086466.1"/>
    </source>
</evidence>
<accession>A0AA88XJG5</accession>
<evidence type="ECO:0000256" key="6">
    <source>
        <dbReference type="ARBA" id="ARBA00022840"/>
    </source>
</evidence>
<dbReference type="InterPro" id="IPR000719">
    <property type="entry name" value="Prot_kinase_dom"/>
</dbReference>
<keyword evidence="5" id="KW-0418">Kinase</keyword>
<dbReference type="InterPro" id="IPR001496">
    <property type="entry name" value="SOCS_box"/>
</dbReference>
<keyword evidence="2" id="KW-0723">Serine/threonine-protein kinase</keyword>
<dbReference type="Proteomes" id="UP001186944">
    <property type="component" value="Unassembled WGS sequence"/>
</dbReference>
<feature type="domain" description="Protein kinase" evidence="9">
    <location>
        <begin position="1"/>
        <end position="308"/>
    </location>
</feature>
<dbReference type="CDD" id="cd03587">
    <property type="entry name" value="SOCS"/>
    <property type="match status" value="1"/>
</dbReference>
<evidence type="ECO:0000256" key="1">
    <source>
        <dbReference type="ARBA" id="ARBA00012513"/>
    </source>
</evidence>
<keyword evidence="6" id="KW-0067">ATP-binding</keyword>
<proteinExistence type="predicted"/>
<dbReference type="SMART" id="SM00220">
    <property type="entry name" value="S_TKc"/>
    <property type="match status" value="1"/>
</dbReference>
<reference evidence="11" key="1">
    <citation type="submission" date="2019-08" db="EMBL/GenBank/DDBJ databases">
        <title>The improved chromosome-level genome for the pearl oyster Pinctada fucata martensii using PacBio sequencing and Hi-C.</title>
        <authorList>
            <person name="Zheng Z."/>
        </authorList>
    </citation>
    <scope>NUCLEOTIDE SEQUENCE</scope>
    <source>
        <strain evidence="11">ZZ-2019</strain>
        <tissue evidence="11">Adductor muscle</tissue>
    </source>
</reference>
<comment type="catalytic activity">
    <reaction evidence="8">
        <text>L-seryl-[protein] + ATP = O-phospho-L-seryl-[protein] + ADP + H(+)</text>
        <dbReference type="Rhea" id="RHEA:17989"/>
        <dbReference type="Rhea" id="RHEA-COMP:9863"/>
        <dbReference type="Rhea" id="RHEA-COMP:11604"/>
        <dbReference type="ChEBI" id="CHEBI:15378"/>
        <dbReference type="ChEBI" id="CHEBI:29999"/>
        <dbReference type="ChEBI" id="CHEBI:30616"/>
        <dbReference type="ChEBI" id="CHEBI:83421"/>
        <dbReference type="ChEBI" id="CHEBI:456216"/>
        <dbReference type="EC" id="2.7.11.1"/>
    </reaction>
</comment>
<dbReference type="SUPFAM" id="SSF56112">
    <property type="entry name" value="Protein kinase-like (PK-like)"/>
    <property type="match status" value="1"/>
</dbReference>
<evidence type="ECO:0000256" key="7">
    <source>
        <dbReference type="ARBA" id="ARBA00047899"/>
    </source>
</evidence>
<dbReference type="AlphaFoldDB" id="A0AA88XJG5"/>
<dbReference type="Pfam" id="PF07525">
    <property type="entry name" value="SOCS_box"/>
    <property type="match status" value="1"/>
</dbReference>
<dbReference type="EC" id="2.7.11.1" evidence="1"/>
<dbReference type="InterPro" id="IPR011009">
    <property type="entry name" value="Kinase-like_dom_sf"/>
</dbReference>
<dbReference type="GO" id="GO:0004674">
    <property type="term" value="F:protein serine/threonine kinase activity"/>
    <property type="evidence" value="ECO:0007669"/>
    <property type="project" value="UniProtKB-KW"/>
</dbReference>
<dbReference type="PANTHER" id="PTHR44899:SF3">
    <property type="entry name" value="SERINE_THREONINE-PROTEIN KINASE NEK1"/>
    <property type="match status" value="1"/>
</dbReference>
<keyword evidence="3" id="KW-0808">Transferase</keyword>
<comment type="caution">
    <text evidence="11">The sequence shown here is derived from an EMBL/GenBank/DDBJ whole genome shotgun (WGS) entry which is preliminary data.</text>
</comment>
<evidence type="ECO:0000256" key="5">
    <source>
        <dbReference type="ARBA" id="ARBA00022777"/>
    </source>
</evidence>
<comment type="catalytic activity">
    <reaction evidence="7">
        <text>L-threonyl-[protein] + ATP = O-phospho-L-threonyl-[protein] + ADP + H(+)</text>
        <dbReference type="Rhea" id="RHEA:46608"/>
        <dbReference type="Rhea" id="RHEA-COMP:11060"/>
        <dbReference type="Rhea" id="RHEA-COMP:11605"/>
        <dbReference type="ChEBI" id="CHEBI:15378"/>
        <dbReference type="ChEBI" id="CHEBI:30013"/>
        <dbReference type="ChEBI" id="CHEBI:30616"/>
        <dbReference type="ChEBI" id="CHEBI:61977"/>
        <dbReference type="ChEBI" id="CHEBI:456216"/>
        <dbReference type="EC" id="2.7.11.1"/>
    </reaction>
</comment>
<evidence type="ECO:0000256" key="3">
    <source>
        <dbReference type="ARBA" id="ARBA00022679"/>
    </source>
</evidence>
<dbReference type="EMBL" id="VSWD01000012">
    <property type="protein sequence ID" value="KAK3086466.1"/>
    <property type="molecule type" value="Genomic_DNA"/>
</dbReference>
<organism evidence="11 12">
    <name type="scientific">Pinctada imbricata</name>
    <name type="common">Atlantic pearl-oyster</name>
    <name type="synonym">Pinctada martensii</name>
    <dbReference type="NCBI Taxonomy" id="66713"/>
    <lineage>
        <taxon>Eukaryota</taxon>
        <taxon>Metazoa</taxon>
        <taxon>Spiralia</taxon>
        <taxon>Lophotrochozoa</taxon>
        <taxon>Mollusca</taxon>
        <taxon>Bivalvia</taxon>
        <taxon>Autobranchia</taxon>
        <taxon>Pteriomorphia</taxon>
        <taxon>Pterioida</taxon>
        <taxon>Pterioidea</taxon>
        <taxon>Pteriidae</taxon>
        <taxon>Pinctada</taxon>
    </lineage>
</organism>
<gene>
    <name evidence="11" type="ORF">FSP39_018830</name>
</gene>
<evidence type="ECO:0000256" key="2">
    <source>
        <dbReference type="ARBA" id="ARBA00022527"/>
    </source>
</evidence>
<evidence type="ECO:0000259" key="9">
    <source>
        <dbReference type="PROSITE" id="PS50011"/>
    </source>
</evidence>
<dbReference type="PROSITE" id="PS50011">
    <property type="entry name" value="PROTEIN_KINASE_DOM"/>
    <property type="match status" value="1"/>
</dbReference>
<sequence length="311" mass="35007">MIRSYNPITKTVSSTEGAPITVTPLQQLCRNTILNAVTLKRIHKYKDLPLPAVLSKKISILNLQDFIIDVEKIGPQDHIKQTYNATCIFDNREVIIKVLSKDSQHDTSSDNPDFILAFEEDEIVCCIYEPTESLGDNIKASREKGTTFQETFIWKTIAGLAQEFKTEKYNPLMKISTSTVRFHSTGEMFLEVPMNTGDTGHMTEVGGGMDSAVYEAPEVLGRQDCSEAAFSWTIGCIIYEMLALEPAYFDRSGTNPFSVFMDIMQGTHPPEPQEGSNELREIMHQCLTVDPNQRPNLDNILQACQQFLQTH</sequence>
<dbReference type="Gene3D" id="1.10.510.10">
    <property type="entry name" value="Transferase(Phosphotransferase) domain 1"/>
    <property type="match status" value="1"/>
</dbReference>
<dbReference type="Pfam" id="PF00069">
    <property type="entry name" value="Pkinase"/>
    <property type="match status" value="1"/>
</dbReference>
<dbReference type="GO" id="GO:0005524">
    <property type="term" value="F:ATP binding"/>
    <property type="evidence" value="ECO:0007669"/>
    <property type="project" value="UniProtKB-KW"/>
</dbReference>
<evidence type="ECO:0000256" key="4">
    <source>
        <dbReference type="ARBA" id="ARBA00022741"/>
    </source>
</evidence>
<dbReference type="PANTHER" id="PTHR44899">
    <property type="entry name" value="CAMK FAMILY PROTEIN KINASE"/>
    <property type="match status" value="1"/>
</dbReference>
<evidence type="ECO:0000313" key="12">
    <source>
        <dbReference type="Proteomes" id="UP001186944"/>
    </source>
</evidence>
<feature type="domain" description="SOCS box" evidence="10">
    <location>
        <begin position="22"/>
        <end position="64"/>
    </location>
</feature>
<evidence type="ECO:0000259" key="10">
    <source>
        <dbReference type="PROSITE" id="PS50225"/>
    </source>
</evidence>
<protein>
    <recommendedName>
        <fullName evidence="1">non-specific serine/threonine protein kinase</fullName>
        <ecNumber evidence="1">2.7.11.1</ecNumber>
    </recommendedName>
</protein>
<dbReference type="InterPro" id="IPR051131">
    <property type="entry name" value="NEK_Ser/Thr_kinase_NIMA"/>
</dbReference>
<evidence type="ECO:0000256" key="8">
    <source>
        <dbReference type="ARBA" id="ARBA00048679"/>
    </source>
</evidence>
<dbReference type="PROSITE" id="PS50225">
    <property type="entry name" value="SOCS"/>
    <property type="match status" value="1"/>
</dbReference>